<evidence type="ECO:0000256" key="2">
    <source>
        <dbReference type="RuleBase" id="RU004168"/>
    </source>
</evidence>
<dbReference type="InterPro" id="IPR001792">
    <property type="entry name" value="Acylphosphatase-like_dom"/>
</dbReference>
<dbReference type="EC" id="3.6.1.7" evidence="1"/>
<evidence type="ECO:0000256" key="1">
    <source>
        <dbReference type="PROSITE-ProRule" id="PRU00520"/>
    </source>
</evidence>
<dbReference type="Proteomes" id="UP001140453">
    <property type="component" value="Unassembled WGS sequence"/>
</dbReference>
<dbReference type="PROSITE" id="PS00151">
    <property type="entry name" value="ACYLPHOSPHATASE_2"/>
    <property type="match status" value="1"/>
</dbReference>
<dbReference type="PROSITE" id="PS51160">
    <property type="entry name" value="ACYLPHOSPHATASE_3"/>
    <property type="match status" value="1"/>
</dbReference>
<accession>A0A9W9D1E2</accession>
<name>A0A9W9D1E2_9PEZI</name>
<comment type="caution">
    <text evidence="4">The sequence shown here is derived from an EMBL/GenBank/DDBJ whole genome shotgun (WGS) entry which is preliminary data.</text>
</comment>
<feature type="active site" evidence="1">
    <location>
        <position position="31"/>
    </location>
</feature>
<dbReference type="OrthoDB" id="7961613at2759"/>
<dbReference type="InterPro" id="IPR020456">
    <property type="entry name" value="Acylphosphatase"/>
</dbReference>
<dbReference type="InterPro" id="IPR036046">
    <property type="entry name" value="Acylphosphatase-like_dom_sf"/>
</dbReference>
<dbReference type="GO" id="GO:0003998">
    <property type="term" value="F:acylphosphatase activity"/>
    <property type="evidence" value="ECO:0007669"/>
    <property type="project" value="UniProtKB-EC"/>
</dbReference>
<gene>
    <name evidence="4" type="ORF">N0V93_001155</name>
</gene>
<proteinExistence type="inferred from homology"/>
<dbReference type="Pfam" id="PF00708">
    <property type="entry name" value="Acylphosphatase"/>
    <property type="match status" value="1"/>
</dbReference>
<dbReference type="Gene3D" id="3.30.70.100">
    <property type="match status" value="1"/>
</dbReference>
<feature type="active site" evidence="1">
    <location>
        <position position="49"/>
    </location>
</feature>
<comment type="catalytic activity">
    <reaction evidence="1">
        <text>an acyl phosphate + H2O = a carboxylate + phosphate + H(+)</text>
        <dbReference type="Rhea" id="RHEA:14965"/>
        <dbReference type="ChEBI" id="CHEBI:15377"/>
        <dbReference type="ChEBI" id="CHEBI:15378"/>
        <dbReference type="ChEBI" id="CHEBI:29067"/>
        <dbReference type="ChEBI" id="CHEBI:43474"/>
        <dbReference type="ChEBI" id="CHEBI:59918"/>
        <dbReference type="EC" id="3.6.1.7"/>
    </reaction>
</comment>
<evidence type="ECO:0000313" key="4">
    <source>
        <dbReference type="EMBL" id="KAJ4396933.1"/>
    </source>
</evidence>
<dbReference type="InterPro" id="IPR017968">
    <property type="entry name" value="Acylphosphatase_CS"/>
</dbReference>
<sequence length="103" mass="11462">MSPENSSQKRVYFHVEGDKSSGAGVQGVGFRYFTREHAQAYKITGWVRNKSDGNVEGEAQGGEREMAKFLKDIEKGPRGASVKKVEQEDREVATAEAAFEVRH</sequence>
<reference evidence="4" key="1">
    <citation type="submission" date="2022-10" db="EMBL/GenBank/DDBJ databases">
        <title>Tapping the CABI collections for fungal endophytes: first genome assemblies for Collariella, Neodidymelliopsis, Ascochyta clinopodiicola, Didymella pomorum, Didymosphaeria variabile, Neocosmospora piperis and Neocucurbitaria cava.</title>
        <authorList>
            <person name="Hill R."/>
        </authorList>
    </citation>
    <scope>NUCLEOTIDE SEQUENCE</scope>
    <source>
        <strain evidence="4">IMI 355082</strain>
    </source>
</reference>
<feature type="domain" description="Acylphosphatase-like" evidence="3">
    <location>
        <begin position="10"/>
        <end position="103"/>
    </location>
</feature>
<keyword evidence="5" id="KW-1185">Reference proteome</keyword>
<dbReference type="SUPFAM" id="SSF54975">
    <property type="entry name" value="Acylphosphatase/BLUF domain-like"/>
    <property type="match status" value="1"/>
</dbReference>
<evidence type="ECO:0000313" key="5">
    <source>
        <dbReference type="Proteomes" id="UP001140453"/>
    </source>
</evidence>
<dbReference type="EMBL" id="JAPEVB010000001">
    <property type="protein sequence ID" value="KAJ4396933.1"/>
    <property type="molecule type" value="Genomic_DNA"/>
</dbReference>
<dbReference type="PANTHER" id="PTHR47268">
    <property type="entry name" value="ACYLPHOSPHATASE"/>
    <property type="match status" value="1"/>
</dbReference>
<comment type="similarity">
    <text evidence="2">Belongs to the acylphosphatase family.</text>
</comment>
<protein>
    <recommendedName>
        <fullName evidence="1">acylphosphatase</fullName>
        <ecNumber evidence="1">3.6.1.7</ecNumber>
    </recommendedName>
</protein>
<dbReference type="AlphaFoldDB" id="A0A9W9D1E2"/>
<dbReference type="PANTHER" id="PTHR47268:SF4">
    <property type="entry name" value="ACYLPHOSPHATASE"/>
    <property type="match status" value="1"/>
</dbReference>
<keyword evidence="1" id="KW-0378">Hydrolase</keyword>
<evidence type="ECO:0000259" key="3">
    <source>
        <dbReference type="PROSITE" id="PS51160"/>
    </source>
</evidence>
<organism evidence="4 5">
    <name type="scientific">Gnomoniopsis smithogilvyi</name>
    <dbReference type="NCBI Taxonomy" id="1191159"/>
    <lineage>
        <taxon>Eukaryota</taxon>
        <taxon>Fungi</taxon>
        <taxon>Dikarya</taxon>
        <taxon>Ascomycota</taxon>
        <taxon>Pezizomycotina</taxon>
        <taxon>Sordariomycetes</taxon>
        <taxon>Sordariomycetidae</taxon>
        <taxon>Diaporthales</taxon>
        <taxon>Gnomoniaceae</taxon>
        <taxon>Gnomoniopsis</taxon>
    </lineage>
</organism>